<dbReference type="PANTHER" id="PTHR43333:SF1">
    <property type="entry name" value="D-ISOMER SPECIFIC 2-HYDROXYACID DEHYDROGENASE NAD-BINDING DOMAIN-CONTAINING PROTEIN"/>
    <property type="match status" value="1"/>
</dbReference>
<proteinExistence type="predicted"/>
<dbReference type="PANTHER" id="PTHR43333">
    <property type="entry name" value="2-HACID_DH_C DOMAIN-CONTAINING PROTEIN"/>
    <property type="match status" value="1"/>
</dbReference>
<evidence type="ECO:0000259" key="3">
    <source>
        <dbReference type="Pfam" id="PF02826"/>
    </source>
</evidence>
<dbReference type="AlphaFoldDB" id="A0A5J5IVD8"/>
<sequence>MADRDIRSVLITLPFPADELAQLEAAFAPADVIVTRPNDAAAIERALQHVDVAVHVWELDDRFLRAPLLRWVHCDRAGLARSARPEVFEKGLIVTGSAGRSAPALAQHAFFFALGLAFDARALAEKQSRHEWGGIPGYHDRLALHGQTLGVVGLGSTGREIARLARAFGMRTIGYTRSANVPEGLVDQLLVAQSGDDIMDLIPRSDVIMIAAPLTDETFHLFDAHRIGAMKPSATLINVARGQIVDHDALFRALTTHQIAGAGLDVTHPEPLPPESPLWDLPNVIITPHVSPKLADRTQRSVDIIVENVRRYRAGRPMLNQLRPEDRFSR</sequence>
<keyword evidence="1" id="KW-0560">Oxidoreductase</keyword>
<reference evidence="5" key="1">
    <citation type="submission" date="2019-09" db="EMBL/GenBank/DDBJ databases">
        <title>Mumia zhuanghuii sp. nov. isolated from the intestinal contents of plateau pika (Ochotona curzoniae) in the Qinghai-Tibet plateau of China.</title>
        <authorList>
            <person name="Tian Z."/>
        </authorList>
    </citation>
    <scope>NUCLEOTIDE SEQUENCE [LARGE SCALE GENOMIC DNA]</scope>
    <source>
        <strain evidence="5">DSM 25564</strain>
    </source>
</reference>
<comment type="caution">
    <text evidence="4">The sequence shown here is derived from an EMBL/GenBank/DDBJ whole genome shotgun (WGS) entry which is preliminary data.</text>
</comment>
<dbReference type="EMBL" id="VYRZ01000001">
    <property type="protein sequence ID" value="KAA9089101.1"/>
    <property type="molecule type" value="Genomic_DNA"/>
</dbReference>
<dbReference type="GO" id="GO:0016491">
    <property type="term" value="F:oxidoreductase activity"/>
    <property type="evidence" value="ECO:0007669"/>
    <property type="project" value="UniProtKB-KW"/>
</dbReference>
<dbReference type="Gene3D" id="3.40.50.720">
    <property type="entry name" value="NAD(P)-binding Rossmann-like Domain"/>
    <property type="match status" value="2"/>
</dbReference>
<name>A0A5J5IVD8_9MICO</name>
<dbReference type="InterPro" id="IPR036291">
    <property type="entry name" value="NAD(P)-bd_dom_sf"/>
</dbReference>
<protein>
    <submittedName>
        <fullName evidence="4">D-2-hydroxyacid dehydrogenase</fullName>
    </submittedName>
</protein>
<evidence type="ECO:0000313" key="5">
    <source>
        <dbReference type="Proteomes" id="UP000327039"/>
    </source>
</evidence>
<dbReference type="InterPro" id="IPR006140">
    <property type="entry name" value="D-isomer_DH_NAD-bd"/>
</dbReference>
<evidence type="ECO:0000256" key="1">
    <source>
        <dbReference type="ARBA" id="ARBA00023002"/>
    </source>
</evidence>
<dbReference type="Pfam" id="PF02826">
    <property type="entry name" value="2-Hacid_dh_C"/>
    <property type="match status" value="1"/>
</dbReference>
<dbReference type="OrthoDB" id="4324715at2"/>
<keyword evidence="2" id="KW-0520">NAD</keyword>
<evidence type="ECO:0000313" key="4">
    <source>
        <dbReference type="EMBL" id="KAA9089101.1"/>
    </source>
</evidence>
<feature type="domain" description="D-isomer specific 2-hydroxyacid dehydrogenase NAD-binding" evidence="3">
    <location>
        <begin position="113"/>
        <end position="291"/>
    </location>
</feature>
<evidence type="ECO:0000256" key="2">
    <source>
        <dbReference type="ARBA" id="ARBA00023027"/>
    </source>
</evidence>
<organism evidence="4 5">
    <name type="scientific">Microbacterium radiodurans</name>
    <dbReference type="NCBI Taxonomy" id="661398"/>
    <lineage>
        <taxon>Bacteria</taxon>
        <taxon>Bacillati</taxon>
        <taxon>Actinomycetota</taxon>
        <taxon>Actinomycetes</taxon>
        <taxon>Micrococcales</taxon>
        <taxon>Microbacteriaceae</taxon>
        <taxon>Microbacterium</taxon>
    </lineage>
</organism>
<dbReference type="RefSeq" id="WP_150417721.1">
    <property type="nucleotide sequence ID" value="NZ_VYRZ01000001.1"/>
</dbReference>
<gene>
    <name evidence="4" type="ORF">F6B42_00945</name>
</gene>
<keyword evidence="5" id="KW-1185">Reference proteome</keyword>
<dbReference type="CDD" id="cd05300">
    <property type="entry name" value="2-Hacid_dh_1"/>
    <property type="match status" value="1"/>
</dbReference>
<dbReference type="Proteomes" id="UP000327039">
    <property type="component" value="Unassembled WGS sequence"/>
</dbReference>
<accession>A0A5J5IVD8</accession>
<dbReference type="SUPFAM" id="SSF51735">
    <property type="entry name" value="NAD(P)-binding Rossmann-fold domains"/>
    <property type="match status" value="1"/>
</dbReference>
<dbReference type="GO" id="GO:0051287">
    <property type="term" value="F:NAD binding"/>
    <property type="evidence" value="ECO:0007669"/>
    <property type="project" value="InterPro"/>
</dbReference>